<reference evidence="2" key="1">
    <citation type="journal article" date="2020" name="Nature">
        <title>Giant virus diversity and host interactions through global metagenomics.</title>
        <authorList>
            <person name="Schulz F."/>
            <person name="Roux S."/>
            <person name="Paez-Espino D."/>
            <person name="Jungbluth S."/>
            <person name="Walsh D.A."/>
            <person name="Denef V.J."/>
            <person name="McMahon K.D."/>
            <person name="Konstantinidis K.T."/>
            <person name="Eloe-Fadrosh E.A."/>
            <person name="Kyrpides N.C."/>
            <person name="Woyke T."/>
        </authorList>
    </citation>
    <scope>NUCLEOTIDE SEQUENCE</scope>
    <source>
        <strain evidence="2">GVMAG-S-3300013014-104</strain>
    </source>
</reference>
<evidence type="ECO:0000256" key="1">
    <source>
        <dbReference type="SAM" id="Phobius"/>
    </source>
</evidence>
<proteinExistence type="predicted"/>
<protein>
    <submittedName>
        <fullName evidence="2">Uncharacterized protein</fullName>
    </submittedName>
</protein>
<organism evidence="2">
    <name type="scientific">viral metagenome</name>
    <dbReference type="NCBI Taxonomy" id="1070528"/>
    <lineage>
        <taxon>unclassified sequences</taxon>
        <taxon>metagenomes</taxon>
        <taxon>organismal metagenomes</taxon>
    </lineage>
</organism>
<dbReference type="AlphaFoldDB" id="A0A6C0KRJ9"/>
<accession>A0A6C0KRJ9</accession>
<name>A0A6C0KRJ9_9ZZZZ</name>
<keyword evidence="1" id="KW-1133">Transmembrane helix</keyword>
<feature type="transmembrane region" description="Helical" evidence="1">
    <location>
        <begin position="24"/>
        <end position="45"/>
    </location>
</feature>
<sequence length="46" mass="5929">MFINYTKFFYLDLLLFIIKFIIKYYLYLYLIIDEIIFTFFIIHIYI</sequence>
<keyword evidence="1" id="KW-0472">Membrane</keyword>
<dbReference type="EMBL" id="MN740948">
    <property type="protein sequence ID" value="QHU19360.1"/>
    <property type="molecule type" value="Genomic_DNA"/>
</dbReference>
<evidence type="ECO:0000313" key="2">
    <source>
        <dbReference type="EMBL" id="QHU19360.1"/>
    </source>
</evidence>
<keyword evidence="1" id="KW-0812">Transmembrane</keyword>